<dbReference type="Pfam" id="PF12836">
    <property type="entry name" value="HHH_3"/>
    <property type="match status" value="1"/>
</dbReference>
<dbReference type="AlphaFoldDB" id="A0A6C0U9Y9"/>
<dbReference type="KEGG" id="kim:G3T16_03900"/>
<dbReference type="InterPro" id="IPR010994">
    <property type="entry name" value="RuvA_2-like"/>
</dbReference>
<dbReference type="InterPro" id="IPR051675">
    <property type="entry name" value="Endo/Exo/Phosphatase_dom_1"/>
</dbReference>
<gene>
    <name evidence="1" type="ORF">G3T16_03900</name>
</gene>
<dbReference type="GO" id="GO:0015628">
    <property type="term" value="P:protein secretion by the type II secretion system"/>
    <property type="evidence" value="ECO:0007669"/>
    <property type="project" value="TreeGrafter"/>
</dbReference>
<dbReference type="Gene3D" id="1.10.150.280">
    <property type="entry name" value="AF1531-like domain"/>
    <property type="match status" value="1"/>
</dbReference>
<dbReference type="InterPro" id="IPR004509">
    <property type="entry name" value="Competence_ComEA_HhH"/>
</dbReference>
<evidence type="ECO:0000313" key="2">
    <source>
        <dbReference type="Proteomes" id="UP000477680"/>
    </source>
</evidence>
<protein>
    <submittedName>
        <fullName evidence="1">Helix-hairpin-helix domain-containing protein</fullName>
    </submittedName>
</protein>
<accession>A0A6C0U9Y9</accession>
<evidence type="ECO:0000313" key="1">
    <source>
        <dbReference type="EMBL" id="QIB67525.1"/>
    </source>
</evidence>
<sequence>MLAFGSGTAAAQDGAGEVTAMAAAETVNINAADADTLASRLQGIGMSRAQEIIRYREAYGPFSSVEELADVKGIGQATLDKNRVLITLE</sequence>
<keyword evidence="2" id="KW-1185">Reference proteome</keyword>
<proteinExistence type="predicted"/>
<dbReference type="NCBIfam" id="TIGR00426">
    <property type="entry name" value="competence protein ComEA helix-hairpin-helix repeat region"/>
    <property type="match status" value="1"/>
</dbReference>
<dbReference type="PANTHER" id="PTHR21180">
    <property type="entry name" value="ENDONUCLEASE/EXONUCLEASE/PHOSPHATASE FAMILY DOMAIN-CONTAINING PROTEIN 1"/>
    <property type="match status" value="1"/>
</dbReference>
<dbReference type="GO" id="GO:0015627">
    <property type="term" value="C:type II protein secretion system complex"/>
    <property type="evidence" value="ECO:0007669"/>
    <property type="project" value="TreeGrafter"/>
</dbReference>
<reference evidence="1 2" key="1">
    <citation type="submission" date="2020-02" db="EMBL/GenBank/DDBJ databases">
        <title>Genome sequencing for Kineobactrum sp. M2.</title>
        <authorList>
            <person name="Park S.-J."/>
        </authorList>
    </citation>
    <scope>NUCLEOTIDE SEQUENCE [LARGE SCALE GENOMIC DNA]</scope>
    <source>
        <strain evidence="1 2">M2</strain>
    </source>
</reference>
<organism evidence="1 2">
    <name type="scientific">Kineobactrum salinum</name>
    <dbReference type="NCBI Taxonomy" id="2708301"/>
    <lineage>
        <taxon>Bacteria</taxon>
        <taxon>Pseudomonadati</taxon>
        <taxon>Pseudomonadota</taxon>
        <taxon>Gammaproteobacteria</taxon>
        <taxon>Cellvibrionales</taxon>
        <taxon>Halieaceae</taxon>
        <taxon>Kineobactrum</taxon>
    </lineage>
</organism>
<dbReference type="PANTHER" id="PTHR21180:SF32">
    <property type="entry name" value="ENDONUCLEASE_EXONUCLEASE_PHOSPHATASE FAMILY DOMAIN-CONTAINING PROTEIN 1"/>
    <property type="match status" value="1"/>
</dbReference>
<dbReference type="Proteomes" id="UP000477680">
    <property type="component" value="Chromosome"/>
</dbReference>
<dbReference type="SUPFAM" id="SSF47781">
    <property type="entry name" value="RuvA domain 2-like"/>
    <property type="match status" value="1"/>
</dbReference>
<name>A0A6C0U9Y9_9GAMM</name>
<dbReference type="EMBL" id="CP048711">
    <property type="protein sequence ID" value="QIB67525.1"/>
    <property type="molecule type" value="Genomic_DNA"/>
</dbReference>